<dbReference type="Proteomes" id="UP000823872">
    <property type="component" value="Unassembled WGS sequence"/>
</dbReference>
<name>A0ABI7W4Z3_FELCA</name>
<evidence type="ECO:0000256" key="4">
    <source>
        <dbReference type="ARBA" id="ARBA00023098"/>
    </source>
</evidence>
<evidence type="ECO:0000256" key="1">
    <source>
        <dbReference type="ARBA" id="ARBA00007824"/>
    </source>
</evidence>
<dbReference type="Gene3D" id="3.90.1720.10">
    <property type="entry name" value="endopeptidase domain like (from Nostoc punctiforme)"/>
    <property type="match status" value="1"/>
</dbReference>
<dbReference type="PANTHER" id="PTHR13943">
    <property type="entry name" value="HRAS-LIKE SUPPRESSOR - RELATED"/>
    <property type="match status" value="1"/>
</dbReference>
<dbReference type="Ensembl" id="ENSFCTT00005008994.1">
    <property type="protein sequence ID" value="ENSFCTP00005005416.1"/>
    <property type="gene ID" value="ENSFCTG00005003364.1"/>
</dbReference>
<evidence type="ECO:0000256" key="5">
    <source>
        <dbReference type="SAM" id="MobiDB-lite"/>
    </source>
</evidence>
<keyword evidence="3" id="KW-0378">Hydrolase</keyword>
<dbReference type="PROSITE" id="PS51934">
    <property type="entry name" value="LRAT"/>
    <property type="match status" value="1"/>
</dbReference>
<dbReference type="PANTHER" id="PTHR13943:SF37">
    <property type="entry name" value="PHOSPHOLIPASE A AND ACYLTRANSFERASE 1"/>
    <property type="match status" value="1"/>
</dbReference>
<dbReference type="GeneTree" id="ENSGT00940000156634"/>
<feature type="compositionally biased region" description="Basic and acidic residues" evidence="5">
    <location>
        <begin position="1"/>
        <end position="11"/>
    </location>
</feature>
<proteinExistence type="inferred from homology"/>
<dbReference type="InterPro" id="IPR007053">
    <property type="entry name" value="LRAT_dom"/>
</dbReference>
<dbReference type="InterPro" id="IPR051496">
    <property type="entry name" value="H-rev107_PLA/AT"/>
</dbReference>
<evidence type="ECO:0000256" key="2">
    <source>
        <dbReference type="ARBA" id="ARBA00022679"/>
    </source>
</evidence>
<feature type="region of interest" description="Disordered" evidence="5">
    <location>
        <begin position="1"/>
        <end position="55"/>
    </location>
</feature>
<evidence type="ECO:0000313" key="8">
    <source>
        <dbReference type="Proteomes" id="UP000823872"/>
    </source>
</evidence>
<keyword evidence="8" id="KW-1185">Reference proteome</keyword>
<accession>A0ABI7W4Z3</accession>
<reference evidence="7" key="2">
    <citation type="submission" date="2025-08" db="UniProtKB">
        <authorList>
            <consortium name="Ensembl"/>
        </authorList>
    </citation>
    <scope>IDENTIFICATION</scope>
    <source>
        <strain evidence="7">breed Abyssinian</strain>
    </source>
</reference>
<comment type="similarity">
    <text evidence="1">Belongs to the H-rev107 family.</text>
</comment>
<keyword evidence="2" id="KW-0808">Transferase</keyword>
<reference evidence="7" key="3">
    <citation type="submission" date="2025-09" db="UniProtKB">
        <authorList>
            <consortium name="Ensembl"/>
        </authorList>
    </citation>
    <scope>IDENTIFICATION</scope>
    <source>
        <strain evidence="7">breed Abyssinian</strain>
    </source>
</reference>
<evidence type="ECO:0000313" key="7">
    <source>
        <dbReference type="Ensembl" id="ENSFCTP00005005416.1"/>
    </source>
</evidence>
<evidence type="ECO:0000259" key="6">
    <source>
        <dbReference type="PROSITE" id="PS51934"/>
    </source>
</evidence>
<feature type="domain" description="LRAT" evidence="6">
    <location>
        <begin position="82"/>
        <end position="198"/>
    </location>
</feature>
<sequence>MNGLPERERLLSLRKAPPHQDPGSRWSGPVASSRRGSSCEARETPGPQQLPPVGKTTRIPSKMAFNDCFSLSYPGNPQPGDLIEVFRSGYQHWALYLGDGYVINIAPLEDGIPAAFTSAKSIFSRKALVKMQPLKDVVGNDTYRINNKYDETYPPLPMEEVMQRSEIVIGQEVDYDILVNNCEHFVTLLRYGEGVSEQGPRCWEEDDASSAHPDEGLVVTATEWSAGHITPSLD</sequence>
<dbReference type="Pfam" id="PF04970">
    <property type="entry name" value="LRAT"/>
    <property type="match status" value="1"/>
</dbReference>
<protein>
    <submittedName>
        <fullName evidence="7">Phospholipase A and acyltransferase 1</fullName>
    </submittedName>
</protein>
<evidence type="ECO:0000256" key="3">
    <source>
        <dbReference type="ARBA" id="ARBA00022801"/>
    </source>
</evidence>
<organism evidence="7 8">
    <name type="scientific">Felis catus</name>
    <name type="common">Cat</name>
    <name type="synonym">Felis silvestris catus</name>
    <dbReference type="NCBI Taxonomy" id="9685"/>
    <lineage>
        <taxon>Eukaryota</taxon>
        <taxon>Metazoa</taxon>
        <taxon>Chordata</taxon>
        <taxon>Craniata</taxon>
        <taxon>Vertebrata</taxon>
        <taxon>Euteleostomi</taxon>
        <taxon>Mammalia</taxon>
        <taxon>Eutheria</taxon>
        <taxon>Laurasiatheria</taxon>
        <taxon>Carnivora</taxon>
        <taxon>Feliformia</taxon>
        <taxon>Felidae</taxon>
        <taxon>Felinae</taxon>
        <taxon>Felis</taxon>
    </lineage>
</organism>
<keyword evidence="4" id="KW-0443">Lipid metabolism</keyword>
<reference evidence="8" key="1">
    <citation type="submission" date="2021-02" db="EMBL/GenBank/DDBJ databases">
        <title>Safari Cat Assemblies.</title>
        <authorList>
            <person name="Bredemeyer K.R."/>
            <person name="Murphy W.J."/>
        </authorList>
    </citation>
    <scope>NUCLEOTIDE SEQUENCE [LARGE SCALE GENOMIC DNA]</scope>
</reference>